<dbReference type="GO" id="GO:0008483">
    <property type="term" value="F:transaminase activity"/>
    <property type="evidence" value="ECO:0007669"/>
    <property type="project" value="TreeGrafter"/>
</dbReference>
<dbReference type="SUPFAM" id="SSF53383">
    <property type="entry name" value="PLP-dependent transferases"/>
    <property type="match status" value="1"/>
</dbReference>
<dbReference type="Gene3D" id="3.90.1150.10">
    <property type="entry name" value="Aspartate Aminotransferase, domain 1"/>
    <property type="match status" value="1"/>
</dbReference>
<proteinExistence type="inferred from homology"/>
<dbReference type="GO" id="GO:0030170">
    <property type="term" value="F:pyridoxal phosphate binding"/>
    <property type="evidence" value="ECO:0007669"/>
    <property type="project" value="TreeGrafter"/>
</dbReference>
<keyword evidence="1" id="KW-0663">Pyridoxal phosphate</keyword>
<evidence type="ECO:0000256" key="1">
    <source>
        <dbReference type="RuleBase" id="RU004508"/>
    </source>
</evidence>
<dbReference type="PANTHER" id="PTHR30244:SF34">
    <property type="entry name" value="DTDP-4-AMINO-4,6-DIDEOXYGALACTOSE TRANSAMINASE"/>
    <property type="match status" value="1"/>
</dbReference>
<dbReference type="AlphaFoldDB" id="A5YSP7"/>
<evidence type="ECO:0000313" key="2">
    <source>
        <dbReference type="EMBL" id="ABQ76004.1"/>
    </source>
</evidence>
<comment type="similarity">
    <text evidence="1">Belongs to the DegT/DnrJ/EryC1 family.</text>
</comment>
<name>A5YSP7_9EURY</name>
<dbReference type="GO" id="GO:0000271">
    <property type="term" value="P:polysaccharide biosynthetic process"/>
    <property type="evidence" value="ECO:0007669"/>
    <property type="project" value="TreeGrafter"/>
</dbReference>
<dbReference type="InterPro" id="IPR015424">
    <property type="entry name" value="PyrdxlP-dep_Trfase"/>
</dbReference>
<protein>
    <submittedName>
        <fullName evidence="2">Pleiotropic regulatory protein DegT</fullName>
    </submittedName>
</protein>
<dbReference type="InterPro" id="IPR000653">
    <property type="entry name" value="DegT/StrS_aminotransferase"/>
</dbReference>
<dbReference type="InterPro" id="IPR015421">
    <property type="entry name" value="PyrdxlP-dep_Trfase_major"/>
</dbReference>
<sequence>MIPLYNPDIGASELAAIEAVIDSGQVADGPEVREFEAEFAEFCGTSEAIATSNGTTALHAGMEALGIGSGDYVVTTPLSFVSSANAIQFTGAEPLFADIDPKTYNLDPAAVEQLFTEYGDDIAGVVAVHLYGLPADLAPIAALCDAYDAALVEDAAQAHGAVYDGERVGSIGDIGCFSFYPTKNMTTSEGGMIVTDDESVADRAASFVNHGRDDSGQHATLGHNFRMTSIEAAIGRRQLEKLPTYIEQRRTNAAQLTEGLRNSVVDPPTEPDGRRHAYHQYTVRTDCREALRSFLSERDVQSGIYYPTCIHQEPAYGEFDVSAPVAERATEEVVSLPVHPELSSDDLKYVVDTIHAYDE</sequence>
<dbReference type="Pfam" id="PF01041">
    <property type="entry name" value="DegT_DnrJ_EryC1"/>
    <property type="match status" value="1"/>
</dbReference>
<reference evidence="2" key="1">
    <citation type="journal article" date="2007" name="ISME J.">
        <title>Genomic plasticity in prokaryotes: the case of the square haloarchaeon.</title>
        <authorList>
            <person name="Cuadros-Orellana S."/>
            <person name="Martin-Cuadrado A.B."/>
            <person name="Legault B."/>
            <person name="D'Auria G."/>
            <person name="Zhaxybayeva O."/>
            <person name="Papke R.T."/>
            <person name="Rodriguez-Valera F."/>
        </authorList>
    </citation>
    <scope>NUCLEOTIDE SEQUENCE</scope>
</reference>
<dbReference type="PANTHER" id="PTHR30244">
    <property type="entry name" value="TRANSAMINASE"/>
    <property type="match status" value="1"/>
</dbReference>
<organism evidence="2">
    <name type="scientific">uncultured haloarchaeon</name>
    <dbReference type="NCBI Taxonomy" id="160804"/>
    <lineage>
        <taxon>Archaea</taxon>
        <taxon>Methanobacteriati</taxon>
        <taxon>Methanobacteriota</taxon>
        <taxon>Stenosarchaea group</taxon>
        <taxon>Halobacteria</taxon>
        <taxon>Halobacteriales</taxon>
        <taxon>Halobacteriaceae</taxon>
        <taxon>environmental samples</taxon>
    </lineage>
</organism>
<accession>A5YSP7</accession>
<dbReference type="InterPro" id="IPR015422">
    <property type="entry name" value="PyrdxlP-dep_Trfase_small"/>
</dbReference>
<dbReference type="Gene3D" id="3.40.640.10">
    <property type="entry name" value="Type I PLP-dependent aspartate aminotransferase-like (Major domain)"/>
    <property type="match status" value="1"/>
</dbReference>
<dbReference type="PIRSF" id="PIRSF000390">
    <property type="entry name" value="PLP_StrS"/>
    <property type="match status" value="1"/>
</dbReference>
<dbReference type="EMBL" id="EF583995">
    <property type="protein sequence ID" value="ABQ76004.1"/>
    <property type="molecule type" value="Genomic_DNA"/>
</dbReference>
<dbReference type="CDD" id="cd00616">
    <property type="entry name" value="AHBA_syn"/>
    <property type="match status" value="1"/>
</dbReference>